<feature type="signal peptide" evidence="1">
    <location>
        <begin position="1"/>
        <end position="18"/>
    </location>
</feature>
<feature type="chain" id="PRO_5041388910" evidence="1">
    <location>
        <begin position="19"/>
        <end position="463"/>
    </location>
</feature>
<sequence length="463" mass="48590">MLGGVVLLLHHLLFPVSGQISLVCSGVSSQAPGRVTFFFLSRSPPSASVGGVQVKDVSGLVYTQNFATCGEVKPGEGGLASTSTVAEIGTNIRTSCSSVLENGLPLIDATATDTNKITCYKRLPDMPSLDVLDGGFFHVLAHGETDETAILIPAQLTDRIRTIWAVAIDGFGSGWLALSQALDDGATEMAPCADVLTRTGNGNNAVTTRDMWPCSVGLTGRWWYFQVGPAGGLAKCSSAPSGNVVRGDLSSSRVQSFCSDVPDGFLCPVACDASYVPTGSIRCQDGVWSNTFVCRSLQTACLSPITTAQVESANGRESWLIRGIQPDQQGDCGLFTRLGKKCGATCREGEFGQGQVHCVGGGGGNPNSLQVPSGRFKAETGFDCIPQVSDSMFPAPVMITALTPVGDAIRVAATVTRDPNTVRSPIQQLTIRSVSGAMSCSVDRTGMSLSRRRRSMTCQISPT</sequence>
<evidence type="ECO:0000313" key="2">
    <source>
        <dbReference type="EMBL" id="CAJ1393502.1"/>
    </source>
</evidence>
<keyword evidence="1" id="KW-0732">Signal</keyword>
<evidence type="ECO:0000313" key="3">
    <source>
        <dbReference type="Proteomes" id="UP001178507"/>
    </source>
</evidence>
<accession>A0AA36N3Y0</accession>
<dbReference type="EMBL" id="CAUJNA010002569">
    <property type="protein sequence ID" value="CAJ1393502.1"/>
    <property type="molecule type" value="Genomic_DNA"/>
</dbReference>
<reference evidence="2" key="1">
    <citation type="submission" date="2023-08" db="EMBL/GenBank/DDBJ databases">
        <authorList>
            <person name="Chen Y."/>
            <person name="Shah S."/>
            <person name="Dougan E. K."/>
            <person name="Thang M."/>
            <person name="Chan C."/>
        </authorList>
    </citation>
    <scope>NUCLEOTIDE SEQUENCE</scope>
</reference>
<protein>
    <submittedName>
        <fullName evidence="2">Uncharacterized protein</fullName>
    </submittedName>
</protein>
<comment type="caution">
    <text evidence="2">The sequence shown here is derived from an EMBL/GenBank/DDBJ whole genome shotgun (WGS) entry which is preliminary data.</text>
</comment>
<evidence type="ECO:0000256" key="1">
    <source>
        <dbReference type="SAM" id="SignalP"/>
    </source>
</evidence>
<gene>
    <name evidence="2" type="ORF">EVOR1521_LOCUS18351</name>
</gene>
<dbReference type="Proteomes" id="UP001178507">
    <property type="component" value="Unassembled WGS sequence"/>
</dbReference>
<organism evidence="2 3">
    <name type="scientific">Effrenium voratum</name>
    <dbReference type="NCBI Taxonomy" id="2562239"/>
    <lineage>
        <taxon>Eukaryota</taxon>
        <taxon>Sar</taxon>
        <taxon>Alveolata</taxon>
        <taxon>Dinophyceae</taxon>
        <taxon>Suessiales</taxon>
        <taxon>Symbiodiniaceae</taxon>
        <taxon>Effrenium</taxon>
    </lineage>
</organism>
<dbReference type="AlphaFoldDB" id="A0AA36N3Y0"/>
<name>A0AA36N3Y0_9DINO</name>
<proteinExistence type="predicted"/>
<keyword evidence="3" id="KW-1185">Reference proteome</keyword>